<gene>
    <name evidence="2" type="ORF">DDE20_07305</name>
</gene>
<dbReference type="RefSeq" id="WP_116557785.1">
    <property type="nucleotide sequence ID" value="NZ_QDKM01000002.1"/>
</dbReference>
<sequence length="130" mass="13006">MTDSSKGKKPTLSNDDIKTTRGFGRRAFILGSFGGTAALAGCVSTGVTDSDLGVGSDPVGAGRGTRTGITDSDGGVYADPAGNGRGRRTTGITDSDLGAGSDPVGNGRGRRRITDADVGRYADPVGRGRG</sequence>
<accession>A0A2T8HWW4</accession>
<evidence type="ECO:0000313" key="3">
    <source>
        <dbReference type="Proteomes" id="UP000245911"/>
    </source>
</evidence>
<comment type="caution">
    <text evidence="2">The sequence shown here is derived from an EMBL/GenBank/DDBJ whole genome shotgun (WGS) entry which is preliminary data.</text>
</comment>
<name>A0A2T8HWW4_9RHOB</name>
<organism evidence="2 3">
    <name type="scientific">Pararhodobacter oceanensis</name>
    <dbReference type="NCBI Taxonomy" id="2172121"/>
    <lineage>
        <taxon>Bacteria</taxon>
        <taxon>Pseudomonadati</taxon>
        <taxon>Pseudomonadota</taxon>
        <taxon>Alphaproteobacteria</taxon>
        <taxon>Rhodobacterales</taxon>
        <taxon>Paracoccaceae</taxon>
        <taxon>Pararhodobacter</taxon>
    </lineage>
</organism>
<reference evidence="2 3" key="1">
    <citation type="submission" date="2018-04" db="EMBL/GenBank/DDBJ databases">
        <title>Pararhodobacter oceanense sp. nov., isolated from marine intertidal sediment.</title>
        <authorList>
            <person name="Wang X.-L."/>
            <person name="Du Z.-J."/>
        </authorList>
    </citation>
    <scope>NUCLEOTIDE SEQUENCE [LARGE SCALE GENOMIC DNA]</scope>
    <source>
        <strain evidence="2 3">AM505</strain>
    </source>
</reference>
<dbReference type="AlphaFoldDB" id="A0A2T8HWW4"/>
<dbReference type="OrthoDB" id="7629711at2"/>
<dbReference type="Proteomes" id="UP000245911">
    <property type="component" value="Unassembled WGS sequence"/>
</dbReference>
<protein>
    <submittedName>
        <fullName evidence="2">Uncharacterized protein</fullName>
    </submittedName>
</protein>
<evidence type="ECO:0000256" key="1">
    <source>
        <dbReference type="SAM" id="MobiDB-lite"/>
    </source>
</evidence>
<evidence type="ECO:0000313" key="2">
    <source>
        <dbReference type="EMBL" id="PVH29894.1"/>
    </source>
</evidence>
<proteinExistence type="predicted"/>
<keyword evidence="3" id="KW-1185">Reference proteome</keyword>
<feature type="region of interest" description="Disordered" evidence="1">
    <location>
        <begin position="47"/>
        <end position="130"/>
    </location>
</feature>
<dbReference type="EMBL" id="QDKM01000002">
    <property type="protein sequence ID" value="PVH29894.1"/>
    <property type="molecule type" value="Genomic_DNA"/>
</dbReference>